<evidence type="ECO:0000313" key="2">
    <source>
        <dbReference type="Proteomes" id="UP001150266"/>
    </source>
</evidence>
<proteinExistence type="predicted"/>
<protein>
    <submittedName>
        <fullName evidence="1">Uncharacterized protein</fullName>
    </submittedName>
</protein>
<dbReference type="OrthoDB" id="3068273at2759"/>
<accession>A0A9W9A4K0</accession>
<organism evidence="1 2">
    <name type="scientific">Lentinula aciculospora</name>
    <dbReference type="NCBI Taxonomy" id="153920"/>
    <lineage>
        <taxon>Eukaryota</taxon>
        <taxon>Fungi</taxon>
        <taxon>Dikarya</taxon>
        <taxon>Basidiomycota</taxon>
        <taxon>Agaricomycotina</taxon>
        <taxon>Agaricomycetes</taxon>
        <taxon>Agaricomycetidae</taxon>
        <taxon>Agaricales</taxon>
        <taxon>Marasmiineae</taxon>
        <taxon>Omphalotaceae</taxon>
        <taxon>Lentinula</taxon>
    </lineage>
</organism>
<gene>
    <name evidence="1" type="ORF">J3R30DRAFT_668928</name>
</gene>
<name>A0A9W9A4K0_9AGAR</name>
<evidence type="ECO:0000313" key="1">
    <source>
        <dbReference type="EMBL" id="KAJ4474366.1"/>
    </source>
</evidence>
<dbReference type="Proteomes" id="UP001150266">
    <property type="component" value="Unassembled WGS sequence"/>
</dbReference>
<reference evidence="1" key="1">
    <citation type="submission" date="2022-08" db="EMBL/GenBank/DDBJ databases">
        <title>A Global Phylogenomic Analysis of the Shiitake Genus Lentinula.</title>
        <authorList>
            <consortium name="DOE Joint Genome Institute"/>
            <person name="Sierra-Patev S."/>
            <person name="Min B."/>
            <person name="Naranjo-Ortiz M."/>
            <person name="Looney B."/>
            <person name="Konkel Z."/>
            <person name="Slot J.C."/>
            <person name="Sakamoto Y."/>
            <person name="Steenwyk J.L."/>
            <person name="Rokas A."/>
            <person name="Carro J."/>
            <person name="Camarero S."/>
            <person name="Ferreira P."/>
            <person name="Molpeceres G."/>
            <person name="Ruiz-Duenas F.J."/>
            <person name="Serrano A."/>
            <person name="Henrissat B."/>
            <person name="Drula E."/>
            <person name="Hughes K.W."/>
            <person name="Mata J.L."/>
            <person name="Ishikawa N.K."/>
            <person name="Vargas-Isla R."/>
            <person name="Ushijima S."/>
            <person name="Smith C.A."/>
            <person name="Ahrendt S."/>
            <person name="Andreopoulos W."/>
            <person name="He G."/>
            <person name="Labutti K."/>
            <person name="Lipzen A."/>
            <person name="Ng V."/>
            <person name="Riley R."/>
            <person name="Sandor L."/>
            <person name="Barry K."/>
            <person name="Martinez A.T."/>
            <person name="Xiao Y."/>
            <person name="Gibbons J.G."/>
            <person name="Terashima K."/>
            <person name="Grigoriev I.V."/>
            <person name="Hibbett D.S."/>
        </authorList>
    </citation>
    <scope>NUCLEOTIDE SEQUENCE</scope>
    <source>
        <strain evidence="1">JLM2183</strain>
    </source>
</reference>
<sequence>MGEIHAQDLPAHLQADVVVGSGGNVYLACPRGFFTRRVSCLRQRSKLFWNSRYPPIQQPHSFTRARHIDTDPCCYANRQRSRRFRPLNSRPCPLSAVTSCAELVSVPSDPLLPVEYVARSEPASIEMVVLVNQSPSLVTSVASSSGLPCGPCLSDGEPVLLTDACVAPESVPPTSSLSPLALVFVPNPHHPFLLPFEDIFPPRSIPLLHPNTDTCINGLPARSSCPTRVASNLNRDAWAYFLRDYLDRSFIDSLLYRYCSRSHIE</sequence>
<keyword evidence="2" id="KW-1185">Reference proteome</keyword>
<dbReference type="AlphaFoldDB" id="A0A9W9A4K0"/>
<dbReference type="EMBL" id="JAOTPV010000016">
    <property type="protein sequence ID" value="KAJ4474366.1"/>
    <property type="molecule type" value="Genomic_DNA"/>
</dbReference>
<comment type="caution">
    <text evidence="1">The sequence shown here is derived from an EMBL/GenBank/DDBJ whole genome shotgun (WGS) entry which is preliminary data.</text>
</comment>